<evidence type="ECO:0000313" key="12">
    <source>
        <dbReference type="Proteomes" id="UP000264589"/>
    </source>
</evidence>
<keyword evidence="9 10" id="KW-0472">Membrane</keyword>
<name>A0A371RH23_9PROT</name>
<dbReference type="OrthoDB" id="7619358at2"/>
<dbReference type="GO" id="GO:0005886">
    <property type="term" value="C:plasma membrane"/>
    <property type="evidence" value="ECO:0007669"/>
    <property type="project" value="UniProtKB-SubCell"/>
</dbReference>
<dbReference type="InParanoid" id="A0A371RH23"/>
<comment type="function">
    <text evidence="1 10">Controls the rotational direction of flagella during chemotaxis.</text>
</comment>
<evidence type="ECO:0000256" key="5">
    <source>
        <dbReference type="ARBA" id="ARBA00022500"/>
    </source>
</evidence>
<accession>A0A371RH23</accession>
<dbReference type="AlphaFoldDB" id="A0A371RH23"/>
<evidence type="ECO:0000256" key="1">
    <source>
        <dbReference type="ARBA" id="ARBA00002254"/>
    </source>
</evidence>
<organism evidence="11 12">
    <name type="scientific">Parvularcula marina</name>
    <dbReference type="NCBI Taxonomy" id="2292771"/>
    <lineage>
        <taxon>Bacteria</taxon>
        <taxon>Pseudomonadati</taxon>
        <taxon>Pseudomonadota</taxon>
        <taxon>Alphaproteobacteria</taxon>
        <taxon>Parvularculales</taxon>
        <taxon>Parvularculaceae</taxon>
        <taxon>Parvularcula</taxon>
    </lineage>
</organism>
<dbReference type="InterPro" id="IPR005503">
    <property type="entry name" value="FliL"/>
</dbReference>
<evidence type="ECO:0000256" key="6">
    <source>
        <dbReference type="ARBA" id="ARBA00022692"/>
    </source>
</evidence>
<evidence type="ECO:0000313" key="11">
    <source>
        <dbReference type="EMBL" id="RFB04739.1"/>
    </source>
</evidence>
<comment type="subcellular location">
    <subcellularLocation>
        <location evidence="10">Cell inner membrane</location>
    </subcellularLocation>
    <subcellularLocation>
        <location evidence="2">Cell membrane</location>
        <topology evidence="2">Single-pass membrane protein</topology>
    </subcellularLocation>
</comment>
<dbReference type="GO" id="GO:0009425">
    <property type="term" value="C:bacterial-type flagellum basal body"/>
    <property type="evidence" value="ECO:0007669"/>
    <property type="project" value="InterPro"/>
</dbReference>
<sequence>MADAEKDDDGKAAKAGGLMSILPLAVIAAAGTFGMVWFAATPQPVQVIPCEEEVKPIDPEEMAARAASYVSLEPIVVSLAPDAGADHLRITIALGRPPESPELTDVQFLRLRDRFIERLRLTDIDLITDPMAMPELKASLLDQAHSTLGDDAVYSILVTDFLLK</sequence>
<keyword evidence="6 10" id="KW-0812">Transmembrane</keyword>
<evidence type="ECO:0000256" key="7">
    <source>
        <dbReference type="ARBA" id="ARBA00022779"/>
    </source>
</evidence>
<proteinExistence type="inferred from homology"/>
<keyword evidence="8 10" id="KW-1133">Transmembrane helix</keyword>
<protein>
    <recommendedName>
        <fullName evidence="10">Flagellar protein FliL</fullName>
    </recommendedName>
</protein>
<feature type="transmembrane region" description="Helical" evidence="10">
    <location>
        <begin position="21"/>
        <end position="40"/>
    </location>
</feature>
<keyword evidence="7 10" id="KW-0283">Flagellar rotation</keyword>
<dbReference type="Pfam" id="PF03748">
    <property type="entry name" value="FliL"/>
    <property type="match status" value="1"/>
</dbReference>
<keyword evidence="4" id="KW-1003">Cell membrane</keyword>
<evidence type="ECO:0000256" key="4">
    <source>
        <dbReference type="ARBA" id="ARBA00022475"/>
    </source>
</evidence>
<evidence type="ECO:0000256" key="10">
    <source>
        <dbReference type="RuleBase" id="RU364125"/>
    </source>
</evidence>
<gene>
    <name evidence="11" type="ORF">DX908_05260</name>
</gene>
<dbReference type="EMBL" id="QUQO01000001">
    <property type="protein sequence ID" value="RFB04739.1"/>
    <property type="molecule type" value="Genomic_DNA"/>
</dbReference>
<dbReference type="GO" id="GO:0006935">
    <property type="term" value="P:chemotaxis"/>
    <property type="evidence" value="ECO:0007669"/>
    <property type="project" value="UniProtKB-KW"/>
</dbReference>
<evidence type="ECO:0000256" key="3">
    <source>
        <dbReference type="ARBA" id="ARBA00008281"/>
    </source>
</evidence>
<comment type="caution">
    <text evidence="11">The sequence shown here is derived from an EMBL/GenBank/DDBJ whole genome shotgun (WGS) entry which is preliminary data.</text>
</comment>
<evidence type="ECO:0000256" key="8">
    <source>
        <dbReference type="ARBA" id="ARBA00022989"/>
    </source>
</evidence>
<evidence type="ECO:0000256" key="2">
    <source>
        <dbReference type="ARBA" id="ARBA00004162"/>
    </source>
</evidence>
<dbReference type="GO" id="GO:0071973">
    <property type="term" value="P:bacterial-type flagellum-dependent cell motility"/>
    <property type="evidence" value="ECO:0007669"/>
    <property type="project" value="InterPro"/>
</dbReference>
<dbReference type="Proteomes" id="UP000264589">
    <property type="component" value="Unassembled WGS sequence"/>
</dbReference>
<comment type="similarity">
    <text evidence="3 10">Belongs to the FliL family.</text>
</comment>
<reference evidence="11 12" key="1">
    <citation type="submission" date="2018-08" db="EMBL/GenBank/DDBJ databases">
        <title>Parvularcula sp. SM1705, isolated from surface water of the South Sea China.</title>
        <authorList>
            <person name="Sun L."/>
        </authorList>
    </citation>
    <scope>NUCLEOTIDE SEQUENCE [LARGE SCALE GENOMIC DNA]</scope>
    <source>
        <strain evidence="11 12">SM1705</strain>
    </source>
</reference>
<keyword evidence="12" id="KW-1185">Reference proteome</keyword>
<keyword evidence="10" id="KW-0997">Cell inner membrane</keyword>
<dbReference type="RefSeq" id="WP_116391372.1">
    <property type="nucleotide sequence ID" value="NZ_QUQO01000001.1"/>
</dbReference>
<evidence type="ECO:0000256" key="9">
    <source>
        <dbReference type="ARBA" id="ARBA00023136"/>
    </source>
</evidence>
<keyword evidence="5 10" id="KW-0145">Chemotaxis</keyword>